<dbReference type="AlphaFoldDB" id="A0A504UB10"/>
<dbReference type="EMBL" id="VFYP01000001">
    <property type="protein sequence ID" value="TPP10777.1"/>
    <property type="molecule type" value="Genomic_DNA"/>
</dbReference>
<reference evidence="2 3" key="1">
    <citation type="submission" date="2019-06" db="EMBL/GenBank/DDBJ databases">
        <title>Rhizobium sp. CL12 isolated from roots of soybean.</title>
        <authorList>
            <person name="Wang C."/>
        </authorList>
    </citation>
    <scope>NUCLEOTIDE SEQUENCE [LARGE SCALE GENOMIC DNA]</scope>
    <source>
        <strain evidence="2 3">CL12</strain>
    </source>
</reference>
<dbReference type="RefSeq" id="WP_140827093.1">
    <property type="nucleotide sequence ID" value="NZ_VFYP01000001.1"/>
</dbReference>
<keyword evidence="2" id="KW-0808">Transferase</keyword>
<evidence type="ECO:0000259" key="1">
    <source>
        <dbReference type="PROSITE" id="PS51186"/>
    </source>
</evidence>
<evidence type="ECO:0000313" key="3">
    <source>
        <dbReference type="Proteomes" id="UP000316429"/>
    </source>
</evidence>
<name>A0A504UB10_9HYPH</name>
<dbReference type="PANTHER" id="PTHR43792:SF16">
    <property type="entry name" value="N-ACETYLTRANSFERASE DOMAIN-CONTAINING PROTEIN"/>
    <property type="match status" value="1"/>
</dbReference>
<feature type="domain" description="N-acetyltransferase" evidence="1">
    <location>
        <begin position="20"/>
        <end position="183"/>
    </location>
</feature>
<dbReference type="Pfam" id="PF13302">
    <property type="entry name" value="Acetyltransf_3"/>
    <property type="match status" value="1"/>
</dbReference>
<dbReference type="InterPro" id="IPR051531">
    <property type="entry name" value="N-acetyltransferase"/>
</dbReference>
<keyword evidence="3" id="KW-1185">Reference proteome</keyword>
<dbReference type="PANTHER" id="PTHR43792">
    <property type="entry name" value="GNAT FAMILY, PUTATIVE (AFU_ORTHOLOGUE AFUA_3G00765)-RELATED-RELATED"/>
    <property type="match status" value="1"/>
</dbReference>
<dbReference type="Proteomes" id="UP000316429">
    <property type="component" value="Unassembled WGS sequence"/>
</dbReference>
<sequence>MTTQSSTQPGAAPEILTARTRMRGHRISDFDAMVAMWRDEIVTRFILGRPSSATETWSRLLRYIGHWQALGFGYWAIEDRDTGRFIGEVGFADYKREIEPTLGDAPEAGWVLAPEVHGKGIATEVMTAALDWADRNFTDPKTVCIFDPDHQGSMRVAAKLGYQPAHLATFMDKPTQVMTRLRQPA</sequence>
<evidence type="ECO:0000313" key="2">
    <source>
        <dbReference type="EMBL" id="TPP10777.1"/>
    </source>
</evidence>
<organism evidence="2 3">
    <name type="scientific">Rhizobium glycinendophyticum</name>
    <dbReference type="NCBI Taxonomy" id="2589807"/>
    <lineage>
        <taxon>Bacteria</taxon>
        <taxon>Pseudomonadati</taxon>
        <taxon>Pseudomonadota</taxon>
        <taxon>Alphaproteobacteria</taxon>
        <taxon>Hyphomicrobiales</taxon>
        <taxon>Rhizobiaceae</taxon>
        <taxon>Rhizobium/Agrobacterium group</taxon>
        <taxon>Rhizobium</taxon>
    </lineage>
</organism>
<dbReference type="GO" id="GO:0016747">
    <property type="term" value="F:acyltransferase activity, transferring groups other than amino-acyl groups"/>
    <property type="evidence" value="ECO:0007669"/>
    <property type="project" value="InterPro"/>
</dbReference>
<dbReference type="InterPro" id="IPR016181">
    <property type="entry name" value="Acyl_CoA_acyltransferase"/>
</dbReference>
<dbReference type="OrthoDB" id="6293260at2"/>
<gene>
    <name evidence="2" type="ORF">FJQ55_08025</name>
</gene>
<protein>
    <submittedName>
        <fullName evidence="2">GNAT family N-acetyltransferase</fullName>
    </submittedName>
</protein>
<dbReference type="SUPFAM" id="SSF55729">
    <property type="entry name" value="Acyl-CoA N-acyltransferases (Nat)"/>
    <property type="match status" value="1"/>
</dbReference>
<dbReference type="Gene3D" id="3.40.630.30">
    <property type="match status" value="1"/>
</dbReference>
<dbReference type="InterPro" id="IPR000182">
    <property type="entry name" value="GNAT_dom"/>
</dbReference>
<dbReference type="PROSITE" id="PS51186">
    <property type="entry name" value="GNAT"/>
    <property type="match status" value="1"/>
</dbReference>
<comment type="caution">
    <text evidence="2">The sequence shown here is derived from an EMBL/GenBank/DDBJ whole genome shotgun (WGS) entry which is preliminary data.</text>
</comment>
<accession>A0A504UB10</accession>
<proteinExistence type="predicted"/>